<evidence type="ECO:0000256" key="4">
    <source>
        <dbReference type="ARBA" id="ARBA00022840"/>
    </source>
</evidence>
<dbReference type="SUPFAM" id="SSF55874">
    <property type="entry name" value="ATPase domain of HSP90 chaperone/DNA topoisomerase II/histidine kinase"/>
    <property type="match status" value="1"/>
</dbReference>
<accession>A0A2R5ESS8</accession>
<feature type="domain" description="Histidine kinase" evidence="7">
    <location>
        <begin position="438"/>
        <end position="546"/>
    </location>
</feature>
<dbReference type="Pfam" id="PF02518">
    <property type="entry name" value="HATPase_c"/>
    <property type="match status" value="1"/>
</dbReference>
<dbReference type="InterPro" id="IPR036890">
    <property type="entry name" value="HATPase_C_sf"/>
</dbReference>
<dbReference type="Pfam" id="PF06580">
    <property type="entry name" value="His_kinase"/>
    <property type="match status" value="1"/>
</dbReference>
<name>A0A2R5ESS8_9BACL</name>
<evidence type="ECO:0000256" key="5">
    <source>
        <dbReference type="ARBA" id="ARBA00023012"/>
    </source>
</evidence>
<evidence type="ECO:0000313" key="8">
    <source>
        <dbReference type="EMBL" id="GBG09730.1"/>
    </source>
</evidence>
<keyword evidence="2" id="KW-0547">Nucleotide-binding</keyword>
<dbReference type="GO" id="GO:0000155">
    <property type="term" value="F:phosphorelay sensor kinase activity"/>
    <property type="evidence" value="ECO:0007669"/>
    <property type="project" value="InterPro"/>
</dbReference>
<evidence type="ECO:0000256" key="1">
    <source>
        <dbReference type="ARBA" id="ARBA00022679"/>
    </source>
</evidence>
<dbReference type="PROSITE" id="PS50109">
    <property type="entry name" value="HIS_KIN"/>
    <property type="match status" value="1"/>
</dbReference>
<protein>
    <submittedName>
        <fullName evidence="8">Sensor histidine kinase</fullName>
    </submittedName>
</protein>
<dbReference type="InterPro" id="IPR010559">
    <property type="entry name" value="Sig_transdc_His_kin_internal"/>
</dbReference>
<keyword evidence="3 8" id="KW-0418">Kinase</keyword>
<keyword evidence="6" id="KW-0812">Transmembrane</keyword>
<dbReference type="PANTHER" id="PTHR34220">
    <property type="entry name" value="SENSOR HISTIDINE KINASE YPDA"/>
    <property type="match status" value="1"/>
</dbReference>
<evidence type="ECO:0000259" key="7">
    <source>
        <dbReference type="PROSITE" id="PS50109"/>
    </source>
</evidence>
<evidence type="ECO:0000256" key="2">
    <source>
        <dbReference type="ARBA" id="ARBA00022741"/>
    </source>
</evidence>
<gene>
    <name evidence="8" type="ORF">PAT3040_04390</name>
</gene>
<keyword evidence="6" id="KW-0472">Membrane</keyword>
<dbReference type="GO" id="GO:0005524">
    <property type="term" value="F:ATP binding"/>
    <property type="evidence" value="ECO:0007669"/>
    <property type="project" value="UniProtKB-KW"/>
</dbReference>
<sequence length="549" mass="63868">MKKDINRNSHFLLTQSQNQLELILREIDTLKLALFQNSRVFNELSAILQQPEFSYESSKSYQLAFSFINAMTSSKPYIDSFYFYSDNPYRRFVSSADGISSLDHFRDTSWFINFMDYKGPPAEWTERRKVAAYDLQQTTDVVTIYHVLAEEKIGIFLNIRTAYIERLLRDITNYEGQLFLVLDEGNRVLFANRPQYDIGEAELAAIASRDEASFDMELPGGEAGVTKIESGRYGWKYVSVIPHASLYETPSRILNYTVLFACVSFALGLLLTLYLTRRNYRQLLAITSLIRSAENNKSQLQSPKRVKDEYTYIMQNMVQHFIEHRYVQTQLSEKKYKLQFMELLALQSQINPHFLYNTLNSIYWETVGLTGKPNKASTMIEHLSDMLSYSFSNPANEVTWEEEIANTSSYIHIQKQRYKEQFDVEFQYGEDVLPYYTLKLLLQPLVENSLYHGIKEKNGRGLIRIRITRAGEELRLRVVDNGIGIPEERLAYLRQALSDEGEPSRHIGLINTHRRLRLMYDAGYELRLWSKEGLGTVVSIRLPLRDRPS</sequence>
<dbReference type="InterPro" id="IPR003594">
    <property type="entry name" value="HATPase_dom"/>
</dbReference>
<proteinExistence type="predicted"/>
<keyword evidence="9" id="KW-1185">Reference proteome</keyword>
<dbReference type="AlphaFoldDB" id="A0A2R5ESS8"/>
<dbReference type="EMBL" id="BDQX01000251">
    <property type="protein sequence ID" value="GBG09730.1"/>
    <property type="molecule type" value="Genomic_DNA"/>
</dbReference>
<keyword evidence="4" id="KW-0067">ATP-binding</keyword>
<dbReference type="InterPro" id="IPR005467">
    <property type="entry name" value="His_kinase_dom"/>
</dbReference>
<evidence type="ECO:0000256" key="3">
    <source>
        <dbReference type="ARBA" id="ARBA00022777"/>
    </source>
</evidence>
<dbReference type="GO" id="GO:0016020">
    <property type="term" value="C:membrane"/>
    <property type="evidence" value="ECO:0007669"/>
    <property type="project" value="InterPro"/>
</dbReference>
<reference evidence="8 9" key="1">
    <citation type="submission" date="2017-08" db="EMBL/GenBank/DDBJ databases">
        <title>Substantial Increase in Enzyme Production by Combined Drug-Resistance Mutations in Paenibacillus agaridevorans.</title>
        <authorList>
            <person name="Tanaka Y."/>
            <person name="Funane K."/>
            <person name="Hosaka T."/>
            <person name="Shiwa Y."/>
            <person name="Fujita N."/>
            <person name="Miyazaki T."/>
            <person name="Yoshikawa H."/>
            <person name="Murakami K."/>
            <person name="Kasahara K."/>
            <person name="Inaoka T."/>
            <person name="Hiraga Y."/>
            <person name="Ochi K."/>
        </authorList>
    </citation>
    <scope>NUCLEOTIDE SEQUENCE [LARGE SCALE GENOMIC DNA]</scope>
    <source>
        <strain evidence="8 9">T-3040</strain>
    </source>
</reference>
<comment type="caution">
    <text evidence="8">The sequence shown here is derived from an EMBL/GenBank/DDBJ whole genome shotgun (WGS) entry which is preliminary data.</text>
</comment>
<dbReference type="SMART" id="SM00387">
    <property type="entry name" value="HATPase_c"/>
    <property type="match status" value="1"/>
</dbReference>
<dbReference type="PANTHER" id="PTHR34220:SF7">
    <property type="entry name" value="SENSOR HISTIDINE KINASE YPDA"/>
    <property type="match status" value="1"/>
</dbReference>
<keyword evidence="5" id="KW-0902">Two-component regulatory system</keyword>
<dbReference type="Proteomes" id="UP000245202">
    <property type="component" value="Unassembled WGS sequence"/>
</dbReference>
<feature type="transmembrane region" description="Helical" evidence="6">
    <location>
        <begin position="253"/>
        <end position="275"/>
    </location>
</feature>
<keyword evidence="1" id="KW-0808">Transferase</keyword>
<keyword evidence="6" id="KW-1133">Transmembrane helix</keyword>
<evidence type="ECO:0000256" key="6">
    <source>
        <dbReference type="SAM" id="Phobius"/>
    </source>
</evidence>
<evidence type="ECO:0000313" key="9">
    <source>
        <dbReference type="Proteomes" id="UP000245202"/>
    </source>
</evidence>
<dbReference type="Gene3D" id="3.30.565.10">
    <property type="entry name" value="Histidine kinase-like ATPase, C-terminal domain"/>
    <property type="match status" value="1"/>
</dbReference>
<dbReference type="InterPro" id="IPR050640">
    <property type="entry name" value="Bact_2-comp_sensor_kinase"/>
</dbReference>
<organism evidence="8 9">
    <name type="scientific">Paenibacillus agaridevorans</name>
    <dbReference type="NCBI Taxonomy" id="171404"/>
    <lineage>
        <taxon>Bacteria</taxon>
        <taxon>Bacillati</taxon>
        <taxon>Bacillota</taxon>
        <taxon>Bacilli</taxon>
        <taxon>Bacillales</taxon>
        <taxon>Paenibacillaceae</taxon>
        <taxon>Paenibacillus</taxon>
    </lineage>
</organism>